<dbReference type="PANTHER" id="PTHR36978">
    <property type="entry name" value="P-LOOP CONTAINING NUCLEOTIDE TRIPHOSPHATE HYDROLASE"/>
    <property type="match status" value="1"/>
</dbReference>
<organism evidence="2 3">
    <name type="scientific">Polyplosphaeria fusca</name>
    <dbReference type="NCBI Taxonomy" id="682080"/>
    <lineage>
        <taxon>Eukaryota</taxon>
        <taxon>Fungi</taxon>
        <taxon>Dikarya</taxon>
        <taxon>Ascomycota</taxon>
        <taxon>Pezizomycotina</taxon>
        <taxon>Dothideomycetes</taxon>
        <taxon>Pleosporomycetidae</taxon>
        <taxon>Pleosporales</taxon>
        <taxon>Tetraplosphaeriaceae</taxon>
        <taxon>Polyplosphaeria</taxon>
    </lineage>
</organism>
<evidence type="ECO:0000313" key="2">
    <source>
        <dbReference type="EMBL" id="KAF2731531.1"/>
    </source>
</evidence>
<dbReference type="PANTHER" id="PTHR36978:SF4">
    <property type="entry name" value="P-LOOP CONTAINING NUCLEOSIDE TRIPHOSPHATE HYDROLASE PROTEIN"/>
    <property type="match status" value="1"/>
</dbReference>
<gene>
    <name evidence="2" type="ORF">EJ04DRAFT_367669</name>
</gene>
<dbReference type="OrthoDB" id="408152at2759"/>
<reference evidence="2" key="1">
    <citation type="journal article" date="2020" name="Stud. Mycol.">
        <title>101 Dothideomycetes genomes: a test case for predicting lifestyles and emergence of pathogens.</title>
        <authorList>
            <person name="Haridas S."/>
            <person name="Albert R."/>
            <person name="Binder M."/>
            <person name="Bloem J."/>
            <person name="Labutti K."/>
            <person name="Salamov A."/>
            <person name="Andreopoulos B."/>
            <person name="Baker S."/>
            <person name="Barry K."/>
            <person name="Bills G."/>
            <person name="Bluhm B."/>
            <person name="Cannon C."/>
            <person name="Castanera R."/>
            <person name="Culley D."/>
            <person name="Daum C."/>
            <person name="Ezra D."/>
            <person name="Gonzalez J."/>
            <person name="Henrissat B."/>
            <person name="Kuo A."/>
            <person name="Liang C."/>
            <person name="Lipzen A."/>
            <person name="Lutzoni F."/>
            <person name="Magnuson J."/>
            <person name="Mondo S."/>
            <person name="Nolan M."/>
            <person name="Ohm R."/>
            <person name="Pangilinan J."/>
            <person name="Park H.-J."/>
            <person name="Ramirez L."/>
            <person name="Alfaro M."/>
            <person name="Sun H."/>
            <person name="Tritt A."/>
            <person name="Yoshinaga Y."/>
            <person name="Zwiers L.-H."/>
            <person name="Turgeon B."/>
            <person name="Goodwin S."/>
            <person name="Spatafora J."/>
            <person name="Crous P."/>
            <person name="Grigoriev I."/>
        </authorList>
    </citation>
    <scope>NUCLEOTIDE SEQUENCE</scope>
    <source>
        <strain evidence="2">CBS 125425</strain>
    </source>
</reference>
<dbReference type="InterPro" id="IPR027417">
    <property type="entry name" value="P-loop_NTPase"/>
</dbReference>
<comment type="caution">
    <text evidence="2">The sequence shown here is derived from an EMBL/GenBank/DDBJ whole genome shotgun (WGS) entry which is preliminary data.</text>
</comment>
<dbReference type="InterPro" id="IPR040632">
    <property type="entry name" value="Sulfotransfer_4"/>
</dbReference>
<dbReference type="SUPFAM" id="SSF52540">
    <property type="entry name" value="P-loop containing nucleoside triphosphate hydrolases"/>
    <property type="match status" value="1"/>
</dbReference>
<evidence type="ECO:0000313" key="3">
    <source>
        <dbReference type="Proteomes" id="UP000799444"/>
    </source>
</evidence>
<evidence type="ECO:0000256" key="1">
    <source>
        <dbReference type="SAM" id="Phobius"/>
    </source>
</evidence>
<dbReference type="Pfam" id="PF17784">
    <property type="entry name" value="Sulfotransfer_4"/>
    <property type="match status" value="1"/>
</dbReference>
<protein>
    <submittedName>
        <fullName evidence="2">Uncharacterized protein</fullName>
    </submittedName>
</protein>
<keyword evidence="1" id="KW-1133">Transmembrane helix</keyword>
<sequence length="286" mass="32622">MSKPRLIDAIPTAPRKVPMRVLALGLPNTGQISLALRKLGYDPFSMPRVLSTPSLIPLCQEAVDLTLLHKSPTKPPYTRSDFDKLLGDHDAVAQLPTCMFARELVDAYPDAQVILTTVPYDEWERGMRDGIWCLLTWRLFVVFRVLGLSKTAPLMRLVHALFAFHNGNAYGGAEAQVAYRKHNDMVRDLVPVDRFLEMGPEDGWEKLCAFLGKEVPKAEFPRVDEAKGMRAGLERTWWAMLRYMVEMILLPGVVCVLTLLWWWGQDEAWAWVDREVFGRLRPLAKF</sequence>
<accession>A0A9P4QV61</accession>
<dbReference type="Proteomes" id="UP000799444">
    <property type="component" value="Unassembled WGS sequence"/>
</dbReference>
<proteinExistence type="predicted"/>
<keyword evidence="1" id="KW-0472">Membrane</keyword>
<name>A0A9P4QV61_9PLEO</name>
<dbReference type="Gene3D" id="3.40.50.300">
    <property type="entry name" value="P-loop containing nucleotide triphosphate hydrolases"/>
    <property type="match status" value="1"/>
</dbReference>
<feature type="transmembrane region" description="Helical" evidence="1">
    <location>
        <begin position="243"/>
        <end position="263"/>
    </location>
</feature>
<dbReference type="AlphaFoldDB" id="A0A9P4QV61"/>
<dbReference type="EMBL" id="ML996194">
    <property type="protein sequence ID" value="KAF2731531.1"/>
    <property type="molecule type" value="Genomic_DNA"/>
</dbReference>
<keyword evidence="1" id="KW-0812">Transmembrane</keyword>
<keyword evidence="3" id="KW-1185">Reference proteome</keyword>